<gene>
    <name evidence="1" type="ORF">JYZ213_LOCUS36317</name>
    <name evidence="2" type="ORF">OXD698_LOCUS24875</name>
</gene>
<protein>
    <submittedName>
        <fullName evidence="1">Uncharacterized protein</fullName>
    </submittedName>
</protein>
<name>A0A815J8D3_9BILA</name>
<proteinExistence type="predicted"/>
<evidence type="ECO:0000313" key="3">
    <source>
        <dbReference type="Proteomes" id="UP000663845"/>
    </source>
</evidence>
<comment type="caution">
    <text evidence="1">The sequence shown here is derived from an EMBL/GenBank/DDBJ whole genome shotgun (WGS) entry which is preliminary data.</text>
</comment>
<dbReference type="AlphaFoldDB" id="A0A815J8D3"/>
<dbReference type="EMBL" id="CAJOAZ010002330">
    <property type="protein sequence ID" value="CAF3918315.1"/>
    <property type="molecule type" value="Genomic_DNA"/>
</dbReference>
<evidence type="ECO:0000313" key="2">
    <source>
        <dbReference type="EMBL" id="CAF3918315.1"/>
    </source>
</evidence>
<sequence length="98" mass="10992">MGRAEPKKVSPWVKQLWPGPWAACLIKIWRIHSLRFYGPPIKNRISPAQPMVFYFEKSGPWAGLGWAGLGWAGLGWAVMGLAQPIRCSDPYSIEQGIK</sequence>
<accession>A0A815J8D3</accession>
<dbReference type="Proteomes" id="UP000663844">
    <property type="component" value="Unassembled WGS sequence"/>
</dbReference>
<dbReference type="Proteomes" id="UP000663845">
    <property type="component" value="Unassembled WGS sequence"/>
</dbReference>
<organism evidence="1 3">
    <name type="scientific">Adineta steineri</name>
    <dbReference type="NCBI Taxonomy" id="433720"/>
    <lineage>
        <taxon>Eukaryota</taxon>
        <taxon>Metazoa</taxon>
        <taxon>Spiralia</taxon>
        <taxon>Gnathifera</taxon>
        <taxon>Rotifera</taxon>
        <taxon>Eurotatoria</taxon>
        <taxon>Bdelloidea</taxon>
        <taxon>Adinetida</taxon>
        <taxon>Adinetidae</taxon>
        <taxon>Adineta</taxon>
    </lineage>
</organism>
<evidence type="ECO:0000313" key="1">
    <source>
        <dbReference type="EMBL" id="CAF1374613.1"/>
    </source>
</evidence>
<dbReference type="EMBL" id="CAJNOG010000872">
    <property type="protein sequence ID" value="CAF1374613.1"/>
    <property type="molecule type" value="Genomic_DNA"/>
</dbReference>
<reference evidence="1" key="1">
    <citation type="submission" date="2021-02" db="EMBL/GenBank/DDBJ databases">
        <authorList>
            <person name="Nowell W R."/>
        </authorList>
    </citation>
    <scope>NUCLEOTIDE SEQUENCE</scope>
</reference>